<keyword evidence="7" id="KW-0175">Coiled coil</keyword>
<feature type="domain" description="HTH araC/xylS-type" evidence="8">
    <location>
        <begin position="408"/>
        <end position="506"/>
    </location>
</feature>
<dbReference type="GO" id="GO:0003700">
    <property type="term" value="F:DNA-binding transcription factor activity"/>
    <property type="evidence" value="ECO:0007669"/>
    <property type="project" value="InterPro"/>
</dbReference>
<feature type="modified residue" description="4-aspartylphosphate" evidence="6">
    <location>
        <position position="56"/>
    </location>
</feature>
<dbReference type="PANTHER" id="PTHR43280">
    <property type="entry name" value="ARAC-FAMILY TRANSCRIPTIONAL REGULATOR"/>
    <property type="match status" value="1"/>
</dbReference>
<evidence type="ECO:0000256" key="3">
    <source>
        <dbReference type="ARBA" id="ARBA00023125"/>
    </source>
</evidence>
<dbReference type="PANTHER" id="PTHR43280:SF2">
    <property type="entry name" value="HTH-TYPE TRANSCRIPTIONAL REGULATOR EXSA"/>
    <property type="match status" value="1"/>
</dbReference>
<evidence type="ECO:0000313" key="11">
    <source>
        <dbReference type="Proteomes" id="UP000231092"/>
    </source>
</evidence>
<dbReference type="CDD" id="cd17536">
    <property type="entry name" value="REC_YesN-like"/>
    <property type="match status" value="1"/>
</dbReference>
<evidence type="ECO:0000256" key="7">
    <source>
        <dbReference type="SAM" id="Coils"/>
    </source>
</evidence>
<evidence type="ECO:0000256" key="5">
    <source>
        <dbReference type="ARBA" id="ARBA00024867"/>
    </source>
</evidence>
<reference evidence="10 11" key="1">
    <citation type="submission" date="2017-11" db="EMBL/GenBank/DDBJ databases">
        <title>Understudied soil microbes with underappreciated capabilities: Untangling the Clostridium saccharolyticum group.</title>
        <authorList>
            <person name="Leschine S."/>
        </authorList>
    </citation>
    <scope>NUCLEOTIDE SEQUENCE [LARGE SCALE GENOMIC DNA]</scope>
    <source>
        <strain evidence="10 11">18A</strain>
    </source>
</reference>
<dbReference type="Pfam" id="PF00072">
    <property type="entry name" value="Response_reg"/>
    <property type="match status" value="1"/>
</dbReference>
<dbReference type="PROSITE" id="PS00041">
    <property type="entry name" value="HTH_ARAC_FAMILY_1"/>
    <property type="match status" value="1"/>
</dbReference>
<dbReference type="GO" id="GO:0000160">
    <property type="term" value="P:phosphorelay signal transduction system"/>
    <property type="evidence" value="ECO:0007669"/>
    <property type="project" value="InterPro"/>
</dbReference>
<dbReference type="PROSITE" id="PS01124">
    <property type="entry name" value="HTH_ARAC_FAMILY_2"/>
    <property type="match status" value="1"/>
</dbReference>
<dbReference type="RefSeq" id="WP_100303345.1">
    <property type="nucleotide sequence ID" value="NZ_PGET01000001.1"/>
</dbReference>
<comment type="caution">
    <text evidence="10">The sequence shown here is derived from an EMBL/GenBank/DDBJ whole genome shotgun (WGS) entry which is preliminary data.</text>
</comment>
<evidence type="ECO:0000259" key="8">
    <source>
        <dbReference type="PROSITE" id="PS01124"/>
    </source>
</evidence>
<evidence type="ECO:0000256" key="2">
    <source>
        <dbReference type="ARBA" id="ARBA00023015"/>
    </source>
</evidence>
<keyword evidence="3" id="KW-0238">DNA-binding</keyword>
<evidence type="ECO:0000256" key="4">
    <source>
        <dbReference type="ARBA" id="ARBA00023163"/>
    </source>
</evidence>
<keyword evidence="4" id="KW-0804">Transcription</keyword>
<dbReference type="EMBL" id="PGET01000001">
    <property type="protein sequence ID" value="PJJ26601.1"/>
    <property type="molecule type" value="Genomic_DNA"/>
</dbReference>
<gene>
    <name evidence="10" type="ORF">H171_0037</name>
</gene>
<evidence type="ECO:0000313" key="10">
    <source>
        <dbReference type="EMBL" id="PJJ26601.1"/>
    </source>
</evidence>
<dbReference type="SUPFAM" id="SSF46689">
    <property type="entry name" value="Homeodomain-like"/>
    <property type="match status" value="2"/>
</dbReference>
<dbReference type="Pfam" id="PF12833">
    <property type="entry name" value="HTH_18"/>
    <property type="match status" value="1"/>
</dbReference>
<dbReference type="SMART" id="SM00448">
    <property type="entry name" value="REC"/>
    <property type="match status" value="1"/>
</dbReference>
<organism evidence="10 11">
    <name type="scientific">[Clostridium] celerecrescens 18A</name>
    <dbReference type="NCBI Taxonomy" id="1286362"/>
    <lineage>
        <taxon>Bacteria</taxon>
        <taxon>Bacillati</taxon>
        <taxon>Bacillota</taxon>
        <taxon>Clostridia</taxon>
        <taxon>Lachnospirales</taxon>
        <taxon>Lachnospiraceae</taxon>
        <taxon>Lacrimispora</taxon>
    </lineage>
</organism>
<sequence length="513" mass="59064">MKYKILIVDDEPLARIGLSGLVCENFPDFEIASTAANGNEAIEILKKETFDLVITDIKMPAADGFDILTYIQNTENKNAPLCILLSSFEEFEYARTAMKLNAFDYLVKMELNKETLEKTLNKAKKVLAERKTEAGRYGQEINLFTNRFLYHLVSGGYTSEEEILDFIKMYDLDLKAKFYQPLTVDILFEKENLNTGAYSTYLSILSTVKECIGRYTKSTVIAYNHQRIACILLFHKADEINALTNTVSEDIRQLIKIFFNTGVSIKPGKMTSSLNEIHLCFEFNKEEAPSLNNTFDLNVFNKRLIESLENFNLTLFDQTVRAIEAAIDTLAFEELINIVSFMIHLVMNCIYDGEKILSESYKKEAKSYQVLYTYHKKTEIIRYLDVFKTAVKSAMQNQLNDPKYNLVIQAKDYIKNHIFMKISLADTASFINVSPNYLSALFRQYSDLGFSEYINKMKVKKAQELLAKSNLKIYQISEELGFDNPQYFSRVFKKYTGHTPTDMGRCTLKQEEN</sequence>
<dbReference type="AlphaFoldDB" id="A0A2M8YZI2"/>
<evidence type="ECO:0000256" key="6">
    <source>
        <dbReference type="PROSITE-ProRule" id="PRU00169"/>
    </source>
</evidence>
<protein>
    <recommendedName>
        <fullName evidence="1">Stage 0 sporulation protein A homolog</fullName>
    </recommendedName>
</protein>
<proteinExistence type="predicted"/>
<name>A0A2M8YZI2_9FIRM</name>
<dbReference type="Gene3D" id="1.10.10.60">
    <property type="entry name" value="Homeodomain-like"/>
    <property type="match status" value="2"/>
</dbReference>
<dbReference type="SUPFAM" id="SSF52172">
    <property type="entry name" value="CheY-like"/>
    <property type="match status" value="1"/>
</dbReference>
<accession>A0A2M8YZI2</accession>
<dbReference type="InterPro" id="IPR011006">
    <property type="entry name" value="CheY-like_superfamily"/>
</dbReference>
<dbReference type="Gene3D" id="3.40.50.2300">
    <property type="match status" value="1"/>
</dbReference>
<dbReference type="PROSITE" id="PS50110">
    <property type="entry name" value="RESPONSE_REGULATORY"/>
    <property type="match status" value="1"/>
</dbReference>
<dbReference type="InterPro" id="IPR018062">
    <property type="entry name" value="HTH_AraC-typ_CS"/>
</dbReference>
<dbReference type="InterPro" id="IPR009057">
    <property type="entry name" value="Homeodomain-like_sf"/>
</dbReference>
<dbReference type="Proteomes" id="UP000231092">
    <property type="component" value="Unassembled WGS sequence"/>
</dbReference>
<dbReference type="OrthoDB" id="9794370at2"/>
<keyword evidence="6" id="KW-0597">Phosphoprotein</keyword>
<dbReference type="GO" id="GO:0043565">
    <property type="term" value="F:sequence-specific DNA binding"/>
    <property type="evidence" value="ECO:0007669"/>
    <property type="project" value="InterPro"/>
</dbReference>
<dbReference type="InterPro" id="IPR018060">
    <property type="entry name" value="HTH_AraC"/>
</dbReference>
<comment type="function">
    <text evidence="5">May play the central regulatory role in sporulation. It may be an element of the effector pathway responsible for the activation of sporulation genes in response to nutritional stress. Spo0A may act in concert with spo0H (a sigma factor) to control the expression of some genes that are critical to the sporulation process.</text>
</comment>
<feature type="coiled-coil region" evidence="7">
    <location>
        <begin position="106"/>
        <end position="133"/>
    </location>
</feature>
<dbReference type="SMART" id="SM00342">
    <property type="entry name" value="HTH_ARAC"/>
    <property type="match status" value="1"/>
</dbReference>
<dbReference type="InterPro" id="IPR001789">
    <property type="entry name" value="Sig_transdc_resp-reg_receiver"/>
</dbReference>
<keyword evidence="2" id="KW-0805">Transcription regulation</keyword>
<evidence type="ECO:0000256" key="1">
    <source>
        <dbReference type="ARBA" id="ARBA00018672"/>
    </source>
</evidence>
<feature type="domain" description="Response regulatory" evidence="9">
    <location>
        <begin position="4"/>
        <end position="123"/>
    </location>
</feature>
<evidence type="ECO:0000259" key="9">
    <source>
        <dbReference type="PROSITE" id="PS50110"/>
    </source>
</evidence>